<keyword evidence="7 8" id="KW-0472">Membrane</keyword>
<evidence type="ECO:0000256" key="1">
    <source>
        <dbReference type="ARBA" id="ARBA00004414"/>
    </source>
</evidence>
<protein>
    <recommendedName>
        <fullName evidence="9">LITAF domain-containing protein</fullName>
    </recommendedName>
</protein>
<dbReference type="PANTHER" id="PTHR23292:SF4">
    <property type="entry name" value="LITAF DOMAIN-CONTAINING PROTEIN"/>
    <property type="match status" value="1"/>
</dbReference>
<feature type="transmembrane region" description="Helical" evidence="8">
    <location>
        <begin position="74"/>
        <end position="95"/>
    </location>
</feature>
<name>E3LX12_CAERE</name>
<sequence>MDTAPPSYSAAVGGNPVQTQPGQQILTQQAVVLVPVILTTQFKIVPYDKPYVEYCPVCKTNVTTRTKYVPGGCWSVVMILAILFLILPLLFLLCWSGVKDVRHHCPTCGSLLAYKRRMCGGSGN</sequence>
<dbReference type="PANTHER" id="PTHR23292">
    <property type="entry name" value="LIPOPOLYSACCHARIDE-INDUCED TUMOR NECROSIS FACTOR-ALPHA FACTOR"/>
    <property type="match status" value="1"/>
</dbReference>
<reference evidence="10" key="1">
    <citation type="submission" date="2007-07" db="EMBL/GenBank/DDBJ databases">
        <title>PCAP assembly of the Caenorhabditis remanei genome.</title>
        <authorList>
            <consortium name="The Caenorhabditis remanei Sequencing Consortium"/>
            <person name="Wilson R.K."/>
        </authorList>
    </citation>
    <scope>NUCLEOTIDE SEQUENCE [LARGE SCALE GENOMIC DNA]</scope>
    <source>
        <strain evidence="10">PB4641</strain>
    </source>
</reference>
<organism evidence="11">
    <name type="scientific">Caenorhabditis remanei</name>
    <name type="common">Caenorhabditis vulgaris</name>
    <dbReference type="NCBI Taxonomy" id="31234"/>
    <lineage>
        <taxon>Eukaryota</taxon>
        <taxon>Metazoa</taxon>
        <taxon>Ecdysozoa</taxon>
        <taxon>Nematoda</taxon>
        <taxon>Chromadorea</taxon>
        <taxon>Rhabditida</taxon>
        <taxon>Rhabditina</taxon>
        <taxon>Rhabditomorpha</taxon>
        <taxon>Rhabditoidea</taxon>
        <taxon>Rhabditidae</taxon>
        <taxon>Peloderinae</taxon>
        <taxon>Caenorhabditis</taxon>
    </lineage>
</organism>
<dbReference type="HOGENOM" id="CLU_131702_0_0_1"/>
<dbReference type="PROSITE" id="PS51837">
    <property type="entry name" value="LITAF"/>
    <property type="match status" value="1"/>
</dbReference>
<keyword evidence="6" id="KW-0862">Zinc</keyword>
<dbReference type="Pfam" id="PF10601">
    <property type="entry name" value="zf-LITAF-like"/>
    <property type="match status" value="1"/>
</dbReference>
<evidence type="ECO:0000256" key="8">
    <source>
        <dbReference type="SAM" id="Phobius"/>
    </source>
</evidence>
<keyword evidence="8" id="KW-1133">Transmembrane helix</keyword>
<evidence type="ECO:0000256" key="3">
    <source>
        <dbReference type="ARBA" id="ARBA00004630"/>
    </source>
</evidence>
<dbReference type="InterPro" id="IPR037519">
    <property type="entry name" value="LITAF_fam"/>
</dbReference>
<dbReference type="RefSeq" id="XP_003111561.2">
    <property type="nucleotide sequence ID" value="XM_003111513.2"/>
</dbReference>
<dbReference type="SMART" id="SM00714">
    <property type="entry name" value="LITAF"/>
    <property type="match status" value="1"/>
</dbReference>
<dbReference type="STRING" id="31234.E3LX12"/>
<dbReference type="OrthoDB" id="5811617at2759"/>
<keyword evidence="5" id="KW-0479">Metal-binding</keyword>
<dbReference type="CTD" id="9811777"/>
<dbReference type="OMA" id="IAYKRRG"/>
<evidence type="ECO:0000256" key="2">
    <source>
        <dbReference type="ARBA" id="ARBA00004481"/>
    </source>
</evidence>
<comment type="similarity">
    <text evidence="4">Belongs to the CDIP1/LITAF family.</text>
</comment>
<feature type="domain" description="LITAF" evidence="9">
    <location>
        <begin position="34"/>
        <end position="117"/>
    </location>
</feature>
<proteinExistence type="inferred from homology"/>
<dbReference type="KEGG" id="crq:GCK72_011040"/>
<evidence type="ECO:0000256" key="5">
    <source>
        <dbReference type="ARBA" id="ARBA00022723"/>
    </source>
</evidence>
<dbReference type="InterPro" id="IPR006629">
    <property type="entry name" value="LITAF"/>
</dbReference>
<dbReference type="GO" id="GO:0005765">
    <property type="term" value="C:lysosomal membrane"/>
    <property type="evidence" value="ECO:0007669"/>
    <property type="project" value="UniProtKB-SubCell"/>
</dbReference>
<evidence type="ECO:0000256" key="6">
    <source>
        <dbReference type="ARBA" id="ARBA00022833"/>
    </source>
</evidence>
<evidence type="ECO:0000313" key="10">
    <source>
        <dbReference type="EMBL" id="EFO83422.1"/>
    </source>
</evidence>
<keyword evidence="8" id="KW-0812">Transmembrane</keyword>
<dbReference type="Proteomes" id="UP000008281">
    <property type="component" value="Unassembled WGS sequence"/>
</dbReference>
<accession>E3LX12</accession>
<keyword evidence="11" id="KW-1185">Reference proteome</keyword>
<evidence type="ECO:0000256" key="7">
    <source>
        <dbReference type="ARBA" id="ARBA00023136"/>
    </source>
</evidence>
<dbReference type="eggNOG" id="ENOG502TJN3">
    <property type="taxonomic scope" value="Eukaryota"/>
</dbReference>
<dbReference type="AlphaFoldDB" id="E3LX12"/>
<evidence type="ECO:0000256" key="4">
    <source>
        <dbReference type="ARBA" id="ARBA00005975"/>
    </source>
</evidence>
<dbReference type="InParanoid" id="E3LX12"/>
<evidence type="ECO:0000313" key="11">
    <source>
        <dbReference type="Proteomes" id="UP000008281"/>
    </source>
</evidence>
<dbReference type="GO" id="GO:0008270">
    <property type="term" value="F:zinc ion binding"/>
    <property type="evidence" value="ECO:0007669"/>
    <property type="project" value="TreeGrafter"/>
</dbReference>
<gene>
    <name evidence="10" type="ORF">CRE_02802</name>
</gene>
<dbReference type="GO" id="GO:0031902">
    <property type="term" value="C:late endosome membrane"/>
    <property type="evidence" value="ECO:0007669"/>
    <property type="project" value="UniProtKB-SubCell"/>
</dbReference>
<evidence type="ECO:0000259" key="9">
    <source>
        <dbReference type="PROSITE" id="PS51837"/>
    </source>
</evidence>
<dbReference type="GeneID" id="9811777"/>
<comment type="subcellular location">
    <subcellularLocation>
        <location evidence="2">Endosome membrane</location>
        <topology evidence="2">Peripheral membrane protein</topology>
    </subcellularLocation>
    <subcellularLocation>
        <location evidence="1">Late endosome membrane</location>
    </subcellularLocation>
    <subcellularLocation>
        <location evidence="3">Lysosome membrane</location>
        <topology evidence="3">Peripheral membrane protein</topology>
        <orientation evidence="3">Cytoplasmic side</orientation>
    </subcellularLocation>
</comment>
<dbReference type="EMBL" id="DS268417">
    <property type="protein sequence ID" value="EFO83422.1"/>
    <property type="molecule type" value="Genomic_DNA"/>
</dbReference>